<keyword evidence="2" id="KW-1185">Reference proteome</keyword>
<protein>
    <submittedName>
        <fullName evidence="1">Uncharacterized protein</fullName>
    </submittedName>
</protein>
<gene>
    <name evidence="1" type="ORF">RV045_05580</name>
</gene>
<accession>A0ACC6P0Y2</accession>
<name>A0ACC6P0Y2_9BURK</name>
<dbReference type="Proteomes" id="UP001364695">
    <property type="component" value="Unassembled WGS sequence"/>
</dbReference>
<reference evidence="1" key="1">
    <citation type="submission" date="2023-10" db="EMBL/GenBank/DDBJ databases">
        <title>Amphibacter perezi, gen. nov., sp. nov. a novel taxa of the family Comamonadaceae, class Betaproteobacteria isolated from the skin microbiota of Pelophylax perezi from different populations.</title>
        <authorList>
            <person name="Costa S."/>
            <person name="Proenca D.N."/>
            <person name="Lopes I."/>
            <person name="Morais P.V."/>
        </authorList>
    </citation>
    <scope>NUCLEOTIDE SEQUENCE</scope>
    <source>
        <strain evidence="1">SL12-8</strain>
    </source>
</reference>
<comment type="caution">
    <text evidence="1">The sequence shown here is derived from an EMBL/GenBank/DDBJ whole genome shotgun (WGS) entry which is preliminary data.</text>
</comment>
<sequence length="70" mass="7677">MRTQTSPKNLRFNPFSALVEPERVLAAVASSERLAQLESRICRPLDKPIIPHVATGVAPEDDLPALRQAS</sequence>
<proteinExistence type="predicted"/>
<evidence type="ECO:0000313" key="2">
    <source>
        <dbReference type="Proteomes" id="UP001364695"/>
    </source>
</evidence>
<dbReference type="EMBL" id="JAWDIE010000006">
    <property type="protein sequence ID" value="MEJ7137904.1"/>
    <property type="molecule type" value="Genomic_DNA"/>
</dbReference>
<organism evidence="1 2">
    <name type="scientific">Amphibiibacter pelophylacis</name>
    <dbReference type="NCBI Taxonomy" id="1799477"/>
    <lineage>
        <taxon>Bacteria</taxon>
        <taxon>Pseudomonadati</taxon>
        <taxon>Pseudomonadota</taxon>
        <taxon>Betaproteobacteria</taxon>
        <taxon>Burkholderiales</taxon>
        <taxon>Sphaerotilaceae</taxon>
        <taxon>Amphibiibacter</taxon>
    </lineage>
</organism>
<evidence type="ECO:0000313" key="1">
    <source>
        <dbReference type="EMBL" id="MEJ7137904.1"/>
    </source>
</evidence>